<sequence length="263" mass="30701">MTSIESTNRERRLVLDTTIMDMEAADPFHLREILWSDGEDFFYLQLPTRRPRDEDDEARSALSRDAKLVSRSLYQTVPPPGLLRAREPLPEDNYIKVGMIFYFHPEDPEKSAIWQYMVQEARVCETLVKYPHQNVAQYYGYVEKDELMVGLCFKRYGQTLSDAVRISLIRRENIEHSLDQIKRGIEHIHGLGLVHNDINPRNILLDADGKLVIDFDSCRKQCESMLDGKCGTFPFSNDSETAEFQNDFYGLEKIREWMEENIP</sequence>
<dbReference type="SUPFAM" id="SSF56112">
    <property type="entry name" value="Protein kinase-like (PK-like)"/>
    <property type="match status" value="1"/>
</dbReference>
<dbReference type="GO" id="GO:0051082">
    <property type="term" value="F:unfolded protein binding"/>
    <property type="evidence" value="ECO:0007669"/>
    <property type="project" value="TreeGrafter"/>
</dbReference>
<dbReference type="PANTHER" id="PTHR13954:SF6">
    <property type="entry name" value="NON-SPECIFIC SERINE_THREONINE PROTEIN KINASE"/>
    <property type="match status" value="1"/>
</dbReference>
<dbReference type="GO" id="GO:0005524">
    <property type="term" value="F:ATP binding"/>
    <property type="evidence" value="ECO:0007669"/>
    <property type="project" value="InterPro"/>
</dbReference>
<dbReference type="GO" id="GO:0070059">
    <property type="term" value="P:intrinsic apoptotic signaling pathway in response to endoplasmic reticulum stress"/>
    <property type="evidence" value="ECO:0007669"/>
    <property type="project" value="TreeGrafter"/>
</dbReference>
<evidence type="ECO:0000259" key="1">
    <source>
        <dbReference type="PROSITE" id="PS50011"/>
    </source>
</evidence>
<dbReference type="GO" id="GO:0004521">
    <property type="term" value="F:RNA endonuclease activity"/>
    <property type="evidence" value="ECO:0007669"/>
    <property type="project" value="InterPro"/>
</dbReference>
<dbReference type="EMBL" id="FUEG01000035">
    <property type="protein sequence ID" value="SJL16463.1"/>
    <property type="molecule type" value="Genomic_DNA"/>
</dbReference>
<organism evidence="2 3">
    <name type="scientific">Armillaria ostoyae</name>
    <name type="common">Armillaria root rot fungus</name>
    <dbReference type="NCBI Taxonomy" id="47428"/>
    <lineage>
        <taxon>Eukaryota</taxon>
        <taxon>Fungi</taxon>
        <taxon>Dikarya</taxon>
        <taxon>Basidiomycota</taxon>
        <taxon>Agaricomycotina</taxon>
        <taxon>Agaricomycetes</taxon>
        <taxon>Agaricomycetidae</taxon>
        <taxon>Agaricales</taxon>
        <taxon>Marasmiineae</taxon>
        <taxon>Physalacriaceae</taxon>
        <taxon>Armillaria</taxon>
    </lineage>
</organism>
<dbReference type="InterPro" id="IPR000719">
    <property type="entry name" value="Prot_kinase_dom"/>
</dbReference>
<name>A0A284S624_ARMOS</name>
<dbReference type="Gene3D" id="1.10.510.10">
    <property type="entry name" value="Transferase(Phosphotransferase) domain 1"/>
    <property type="match status" value="1"/>
</dbReference>
<dbReference type="InterPro" id="IPR045133">
    <property type="entry name" value="IRE1/2-like"/>
</dbReference>
<dbReference type="OMA" id="EKSAIWQ"/>
<dbReference type="Pfam" id="PF00069">
    <property type="entry name" value="Pkinase"/>
    <property type="match status" value="1"/>
</dbReference>
<dbReference type="GO" id="GO:0036498">
    <property type="term" value="P:IRE1-mediated unfolded protein response"/>
    <property type="evidence" value="ECO:0007669"/>
    <property type="project" value="TreeGrafter"/>
</dbReference>
<dbReference type="GO" id="GO:1990604">
    <property type="term" value="C:IRE1-TRAF2-ASK1 complex"/>
    <property type="evidence" value="ECO:0007669"/>
    <property type="project" value="TreeGrafter"/>
</dbReference>
<dbReference type="PANTHER" id="PTHR13954">
    <property type="entry name" value="IRE1-RELATED"/>
    <property type="match status" value="1"/>
</dbReference>
<dbReference type="STRING" id="47428.A0A284S624"/>
<keyword evidence="3" id="KW-1185">Reference proteome</keyword>
<gene>
    <name evidence="2" type="ORF">ARMOST_19988</name>
</gene>
<dbReference type="OrthoDB" id="4062651at2759"/>
<evidence type="ECO:0000313" key="2">
    <source>
        <dbReference type="EMBL" id="SJL16463.1"/>
    </source>
</evidence>
<reference evidence="3" key="1">
    <citation type="journal article" date="2017" name="Nat. Ecol. Evol.">
        <title>Genome expansion and lineage-specific genetic innovations in the forest pathogenic fungi Armillaria.</title>
        <authorList>
            <person name="Sipos G."/>
            <person name="Prasanna A.N."/>
            <person name="Walter M.C."/>
            <person name="O'Connor E."/>
            <person name="Balint B."/>
            <person name="Krizsan K."/>
            <person name="Kiss B."/>
            <person name="Hess J."/>
            <person name="Varga T."/>
            <person name="Slot J."/>
            <person name="Riley R."/>
            <person name="Boka B."/>
            <person name="Rigling D."/>
            <person name="Barry K."/>
            <person name="Lee J."/>
            <person name="Mihaltcheva S."/>
            <person name="LaButti K."/>
            <person name="Lipzen A."/>
            <person name="Waldron R."/>
            <person name="Moloney N.M."/>
            <person name="Sperisen C."/>
            <person name="Kredics L."/>
            <person name="Vagvoelgyi C."/>
            <person name="Patrignani A."/>
            <person name="Fitzpatrick D."/>
            <person name="Nagy I."/>
            <person name="Doyle S."/>
            <person name="Anderson J.B."/>
            <person name="Grigoriev I.V."/>
            <person name="Gueldener U."/>
            <person name="Muensterkoetter M."/>
            <person name="Nagy L.G."/>
        </authorList>
    </citation>
    <scope>NUCLEOTIDE SEQUENCE [LARGE SCALE GENOMIC DNA]</scope>
    <source>
        <strain evidence="3">C18/9</strain>
    </source>
</reference>
<accession>A0A284S624</accession>
<dbReference type="InterPro" id="IPR011009">
    <property type="entry name" value="Kinase-like_dom_sf"/>
</dbReference>
<evidence type="ECO:0000313" key="3">
    <source>
        <dbReference type="Proteomes" id="UP000219338"/>
    </source>
</evidence>
<dbReference type="GO" id="GO:0004674">
    <property type="term" value="F:protein serine/threonine kinase activity"/>
    <property type="evidence" value="ECO:0007669"/>
    <property type="project" value="InterPro"/>
</dbReference>
<dbReference type="AlphaFoldDB" id="A0A284S624"/>
<protein>
    <recommendedName>
        <fullName evidence="1">Protein kinase domain-containing protein</fullName>
    </recommendedName>
</protein>
<dbReference type="PROSITE" id="PS50011">
    <property type="entry name" value="PROTEIN_KINASE_DOM"/>
    <property type="match status" value="1"/>
</dbReference>
<dbReference type="Proteomes" id="UP000219338">
    <property type="component" value="Unassembled WGS sequence"/>
</dbReference>
<feature type="domain" description="Protein kinase" evidence="1">
    <location>
        <begin position="63"/>
        <end position="263"/>
    </location>
</feature>
<proteinExistence type="predicted"/>